<reference evidence="2" key="1">
    <citation type="submission" date="2016-04" db="EMBL/GenBank/DDBJ databases">
        <authorList>
            <person name="Chen L."/>
            <person name="Zhuang W."/>
            <person name="Wang G."/>
        </authorList>
    </citation>
    <scope>NUCLEOTIDE SEQUENCE [LARGE SCALE GENOMIC DNA]</scope>
    <source>
        <strain evidence="2">17621</strain>
    </source>
</reference>
<dbReference type="Proteomes" id="UP000192610">
    <property type="component" value="Unassembled WGS sequence"/>
</dbReference>
<dbReference type="RefSeq" id="WP_081201748.1">
    <property type="nucleotide sequence ID" value="NZ_FOCZ01000002.1"/>
</dbReference>
<accession>A0A1V9EMX0</accession>
<comment type="caution">
    <text evidence="1">The sequence shown here is derived from an EMBL/GenBank/DDBJ whole genome shotgun (WGS) entry which is preliminary data.</text>
</comment>
<keyword evidence="2" id="KW-1185">Reference proteome</keyword>
<sequence length="225" mass="26151">MIRKLVISIVFTLLIIVGYAQEKKPLTPQEALKYWRPPSWQKPTDSLIVDGSEAYNLHLNKFIDSLRIDGVDSVIVFSTQYIGYSSMNECDTGGSPIKTFIIWNKGGATSIRKIQGRCSIDVSRTSSEDLFGLYANNQAKLRKEYFMPVISKAWLNKYKTMDFLISWVDHEPNYSFFYKVGKDSRCLRFNESFLEDEQSMFHNYNLALKTYAWWKMVKKEVGQKD</sequence>
<gene>
    <name evidence="1" type="ORF">A4H97_08380</name>
</gene>
<evidence type="ECO:0000313" key="2">
    <source>
        <dbReference type="Proteomes" id="UP000192610"/>
    </source>
</evidence>
<proteinExistence type="predicted"/>
<dbReference type="AlphaFoldDB" id="A0A1V9EMX0"/>
<evidence type="ECO:0000313" key="1">
    <source>
        <dbReference type="EMBL" id="OQP47497.1"/>
    </source>
</evidence>
<protein>
    <submittedName>
        <fullName evidence="1">Uncharacterized protein</fullName>
    </submittedName>
</protein>
<dbReference type="EMBL" id="LVXG01000023">
    <property type="protein sequence ID" value="OQP47497.1"/>
    <property type="molecule type" value="Genomic_DNA"/>
</dbReference>
<organism evidence="1 2">
    <name type="scientific">Niastella yeongjuensis</name>
    <dbReference type="NCBI Taxonomy" id="354355"/>
    <lineage>
        <taxon>Bacteria</taxon>
        <taxon>Pseudomonadati</taxon>
        <taxon>Bacteroidota</taxon>
        <taxon>Chitinophagia</taxon>
        <taxon>Chitinophagales</taxon>
        <taxon>Chitinophagaceae</taxon>
        <taxon>Niastella</taxon>
    </lineage>
</organism>
<name>A0A1V9EMX0_9BACT</name>